<dbReference type="PANTHER" id="PTHR43757">
    <property type="entry name" value="AMINOMETHYLTRANSFERASE"/>
    <property type="match status" value="1"/>
</dbReference>
<dbReference type="FunFam" id="2.40.30.110:FF:000002">
    <property type="entry name" value="Aminomethyltransferase"/>
    <property type="match status" value="1"/>
</dbReference>
<dbReference type="InterPro" id="IPR013977">
    <property type="entry name" value="GcvT_C"/>
</dbReference>
<dbReference type="PIRSF" id="PIRSF006487">
    <property type="entry name" value="GcvT"/>
    <property type="match status" value="1"/>
</dbReference>
<evidence type="ECO:0000256" key="11">
    <source>
        <dbReference type="PIRSR" id="PIRSR006487-1"/>
    </source>
</evidence>
<dbReference type="GO" id="GO:0004047">
    <property type="term" value="F:aminomethyltransferase activity"/>
    <property type="evidence" value="ECO:0007669"/>
    <property type="project" value="UniProtKB-EC"/>
</dbReference>
<keyword evidence="7 12" id="KW-0809">Transit peptide</keyword>
<protein>
    <recommendedName>
        <fullName evidence="4 12">Aminomethyltransferase</fullName>
        <ecNumber evidence="4 12">2.1.2.10</ecNumber>
    </recommendedName>
    <alternativeName>
        <fullName evidence="9 12">Glycine cleavage system T protein</fullName>
    </alternativeName>
</protein>
<evidence type="ECO:0000256" key="7">
    <source>
        <dbReference type="ARBA" id="ARBA00022946"/>
    </source>
</evidence>
<comment type="similarity">
    <text evidence="2 12">Belongs to the GcvT family.</text>
</comment>
<evidence type="ECO:0000313" key="15">
    <source>
        <dbReference type="EMBL" id="KAA6410785.1"/>
    </source>
</evidence>
<dbReference type="InterPro" id="IPR006223">
    <property type="entry name" value="GcvT"/>
</dbReference>
<comment type="subcellular location">
    <subcellularLocation>
        <location evidence="1 12">Mitochondrion</location>
    </subcellularLocation>
</comment>
<dbReference type="GO" id="GO:0006546">
    <property type="term" value="P:glycine catabolic process"/>
    <property type="evidence" value="ECO:0007669"/>
    <property type="project" value="InterPro"/>
</dbReference>
<dbReference type="GO" id="GO:0008483">
    <property type="term" value="F:transaminase activity"/>
    <property type="evidence" value="ECO:0007669"/>
    <property type="project" value="UniProtKB-KW"/>
</dbReference>
<evidence type="ECO:0000256" key="8">
    <source>
        <dbReference type="ARBA" id="ARBA00023128"/>
    </source>
</evidence>
<feature type="domain" description="GCVT N-terminal" evidence="13">
    <location>
        <begin position="86"/>
        <end position="363"/>
    </location>
</feature>
<evidence type="ECO:0000256" key="12">
    <source>
        <dbReference type="RuleBase" id="RU003981"/>
    </source>
</evidence>
<dbReference type="Pfam" id="PF08669">
    <property type="entry name" value="GCV_T_C"/>
    <property type="match status" value="1"/>
</dbReference>
<dbReference type="GO" id="GO:0005960">
    <property type="term" value="C:glycine cleavage complex"/>
    <property type="evidence" value="ECO:0007669"/>
    <property type="project" value="InterPro"/>
</dbReference>
<dbReference type="NCBIfam" id="TIGR00528">
    <property type="entry name" value="gcvT"/>
    <property type="match status" value="1"/>
</dbReference>
<evidence type="ECO:0000256" key="6">
    <source>
        <dbReference type="ARBA" id="ARBA00022679"/>
    </source>
</evidence>
<dbReference type="Gene3D" id="2.40.30.110">
    <property type="entry name" value="Aminomethyltransferase beta-barrel domains"/>
    <property type="match status" value="1"/>
</dbReference>
<evidence type="ECO:0000256" key="10">
    <source>
        <dbReference type="ARBA" id="ARBA00047665"/>
    </source>
</evidence>
<dbReference type="Pfam" id="PF01571">
    <property type="entry name" value="GCV_T"/>
    <property type="match status" value="1"/>
</dbReference>
<reference evidence="15 16" key="1">
    <citation type="submission" date="2019-09" db="EMBL/GenBank/DDBJ databases">
        <title>The hologenome of the rock-dwelling lichen Lasallia pustulata.</title>
        <authorList>
            <person name="Greshake Tzovaras B."/>
            <person name="Segers F."/>
            <person name="Bicker A."/>
            <person name="Dal Grande F."/>
            <person name="Otte J."/>
            <person name="Hankeln T."/>
            <person name="Schmitt I."/>
            <person name="Ebersberger I."/>
        </authorList>
    </citation>
    <scope>NUCLEOTIDE SEQUENCE [LARGE SCALE GENOMIC DNA]</scope>
    <source>
        <strain evidence="15">A1-1</strain>
    </source>
</reference>
<evidence type="ECO:0000259" key="13">
    <source>
        <dbReference type="Pfam" id="PF01571"/>
    </source>
</evidence>
<dbReference type="OrthoDB" id="10263536at2759"/>
<comment type="caution">
    <text evidence="15">The sequence shown here is derived from an EMBL/GenBank/DDBJ whole genome shotgun (WGS) entry which is preliminary data.</text>
</comment>
<evidence type="ECO:0000256" key="5">
    <source>
        <dbReference type="ARBA" id="ARBA00022576"/>
    </source>
</evidence>
<keyword evidence="6 12" id="KW-0808">Transferase</keyword>
<dbReference type="SUPFAM" id="SSF103025">
    <property type="entry name" value="Folate-binding domain"/>
    <property type="match status" value="1"/>
</dbReference>
<gene>
    <name evidence="15" type="ORF">FRX48_05095</name>
</gene>
<feature type="domain" description="Aminomethyltransferase C-terminal" evidence="14">
    <location>
        <begin position="393"/>
        <end position="470"/>
    </location>
</feature>
<dbReference type="SUPFAM" id="SSF101790">
    <property type="entry name" value="Aminomethyltransferase beta-barrel domain"/>
    <property type="match status" value="1"/>
</dbReference>
<evidence type="ECO:0000259" key="14">
    <source>
        <dbReference type="Pfam" id="PF08669"/>
    </source>
</evidence>
<dbReference type="InterPro" id="IPR006222">
    <property type="entry name" value="GCVT_N"/>
</dbReference>
<dbReference type="InterPro" id="IPR028896">
    <property type="entry name" value="GcvT/YgfZ/DmdA"/>
</dbReference>
<dbReference type="Gene3D" id="4.10.1250.10">
    <property type="entry name" value="Aminomethyltransferase fragment"/>
    <property type="match status" value="1"/>
</dbReference>
<dbReference type="Gene3D" id="3.30.1360.120">
    <property type="entry name" value="Probable tRNA modification gtpase trme, domain 1"/>
    <property type="match status" value="1"/>
</dbReference>
<evidence type="ECO:0000256" key="3">
    <source>
        <dbReference type="ARBA" id="ARBA00011690"/>
    </source>
</evidence>
<dbReference type="EMBL" id="VXIT01000008">
    <property type="protein sequence ID" value="KAA6410785.1"/>
    <property type="molecule type" value="Genomic_DNA"/>
</dbReference>
<evidence type="ECO:0000256" key="2">
    <source>
        <dbReference type="ARBA" id="ARBA00008609"/>
    </source>
</evidence>
<dbReference type="AlphaFoldDB" id="A0A5M8PMU9"/>
<dbReference type="Gene3D" id="3.30.70.1400">
    <property type="entry name" value="Aminomethyltransferase beta-barrel domains"/>
    <property type="match status" value="1"/>
</dbReference>
<sequence>MRPMQAVAAAADIACAARQSRQWTRKFSIAHCRQAPAAARAVKPQARPRCHSLDRYPQYLRQQGRELIYRSYADSSASSSLRRTPLYDLHTAHGAKMVPFAGYSMPVSYSDLGVGESHKWTREKASLFDVSHMVQHRLSGPLAQSLLERITPSDITSLKTRHSTLSCLLHPVTGGIVDDTVIARLGPEAFYIVTNAANRDKDLQYLTAQIEEQQAAHSGLTAGISWEVLDDWSLIAVQGPRSGDILSSILDKPEDFDLKSLYFGQCAYLHIRLPSTPGIAEVLVSRGGYTGEDGFEISIPPSLPTIGLIESMLDSAEGKENLRLAGLGARDSLRLEAGMCLYGHDLDDTTTPVEAGLSWIIGKTRRTGGGFHGDQTILSQLKPKKDGGSGVERRRVGFIVDGAPAREGAAIVEADGQVVGTITSGCPSPTLGKNVAMGYVKDGWHKRGTELGVMVRGKKRRAVVTKMPFVESRYWKQAAGTAPG</sequence>
<dbReference type="PANTHER" id="PTHR43757:SF2">
    <property type="entry name" value="AMINOMETHYLTRANSFERASE, MITOCHONDRIAL"/>
    <property type="match status" value="1"/>
</dbReference>
<evidence type="ECO:0000313" key="16">
    <source>
        <dbReference type="Proteomes" id="UP000324767"/>
    </source>
</evidence>
<feature type="binding site" evidence="11">
    <location>
        <position position="296"/>
    </location>
    <ligand>
        <name>substrate</name>
    </ligand>
</feature>
<dbReference type="InterPro" id="IPR027266">
    <property type="entry name" value="TrmE/GcvT-like"/>
</dbReference>
<evidence type="ECO:0000256" key="1">
    <source>
        <dbReference type="ARBA" id="ARBA00004173"/>
    </source>
</evidence>
<accession>A0A5M8PMU9</accession>
<dbReference type="Proteomes" id="UP000324767">
    <property type="component" value="Unassembled WGS sequence"/>
</dbReference>
<evidence type="ECO:0000256" key="4">
    <source>
        <dbReference type="ARBA" id="ARBA00012616"/>
    </source>
</evidence>
<keyword evidence="8 12" id="KW-0496">Mitochondrion</keyword>
<evidence type="ECO:0000256" key="9">
    <source>
        <dbReference type="ARBA" id="ARBA00031395"/>
    </source>
</evidence>
<keyword evidence="5 12" id="KW-0032">Aminotransferase</keyword>
<proteinExistence type="inferred from homology"/>
<dbReference type="EC" id="2.1.2.10" evidence="4 12"/>
<dbReference type="FunFam" id="3.30.70.1400:FF:000001">
    <property type="entry name" value="Aminomethyltransferase"/>
    <property type="match status" value="1"/>
</dbReference>
<comment type="catalytic activity">
    <reaction evidence="10 12">
        <text>N(6)-[(R)-S(8)-aminomethyldihydrolipoyl]-L-lysyl-[protein] + (6S)-5,6,7,8-tetrahydrofolate = N(6)-[(R)-dihydrolipoyl]-L-lysyl-[protein] + (6R)-5,10-methylene-5,6,7,8-tetrahydrofolate + NH4(+)</text>
        <dbReference type="Rhea" id="RHEA:16945"/>
        <dbReference type="Rhea" id="RHEA-COMP:10475"/>
        <dbReference type="Rhea" id="RHEA-COMP:10492"/>
        <dbReference type="ChEBI" id="CHEBI:15636"/>
        <dbReference type="ChEBI" id="CHEBI:28938"/>
        <dbReference type="ChEBI" id="CHEBI:57453"/>
        <dbReference type="ChEBI" id="CHEBI:83100"/>
        <dbReference type="ChEBI" id="CHEBI:83143"/>
        <dbReference type="EC" id="2.1.2.10"/>
    </reaction>
</comment>
<name>A0A5M8PMU9_9LECA</name>
<comment type="function">
    <text evidence="12">The glycine cleavage system catalyzes the degradation of glycine.</text>
</comment>
<dbReference type="FunFam" id="4.10.1250.10:FF:000002">
    <property type="entry name" value="Aminomethyltransferase"/>
    <property type="match status" value="1"/>
</dbReference>
<comment type="subunit">
    <text evidence="3 12">The glycine cleavage system is composed of four proteins: P, T, L and H.</text>
</comment>
<organism evidence="15 16">
    <name type="scientific">Lasallia pustulata</name>
    <dbReference type="NCBI Taxonomy" id="136370"/>
    <lineage>
        <taxon>Eukaryota</taxon>
        <taxon>Fungi</taxon>
        <taxon>Dikarya</taxon>
        <taxon>Ascomycota</taxon>
        <taxon>Pezizomycotina</taxon>
        <taxon>Lecanoromycetes</taxon>
        <taxon>OSLEUM clade</taxon>
        <taxon>Umbilicariomycetidae</taxon>
        <taxon>Umbilicariales</taxon>
        <taxon>Umbilicariaceae</taxon>
        <taxon>Lasallia</taxon>
    </lineage>
</organism>
<dbReference type="GO" id="GO:0005739">
    <property type="term" value="C:mitochondrion"/>
    <property type="evidence" value="ECO:0007669"/>
    <property type="project" value="UniProtKB-SubCell"/>
</dbReference>
<dbReference type="InterPro" id="IPR029043">
    <property type="entry name" value="GcvT/YgfZ_C"/>
</dbReference>
<dbReference type="NCBIfam" id="NF001567">
    <property type="entry name" value="PRK00389.1"/>
    <property type="match status" value="1"/>
</dbReference>